<dbReference type="InterPro" id="IPR003713">
    <property type="entry name" value="FliS"/>
</dbReference>
<evidence type="ECO:0000256" key="3">
    <source>
        <dbReference type="ARBA" id="ARBA00022490"/>
    </source>
</evidence>
<organism evidence="6 7">
    <name type="scientific">Anaerocolumna xylanovorans DSM 12503</name>
    <dbReference type="NCBI Taxonomy" id="1121345"/>
    <lineage>
        <taxon>Bacteria</taxon>
        <taxon>Bacillati</taxon>
        <taxon>Bacillota</taxon>
        <taxon>Clostridia</taxon>
        <taxon>Lachnospirales</taxon>
        <taxon>Lachnospiraceae</taxon>
        <taxon>Anaerocolumna</taxon>
    </lineage>
</organism>
<dbReference type="Gene3D" id="1.20.120.340">
    <property type="entry name" value="Flagellar protein FliS"/>
    <property type="match status" value="1"/>
</dbReference>
<keyword evidence="7" id="KW-1185">Reference proteome</keyword>
<evidence type="ECO:0000313" key="6">
    <source>
        <dbReference type="EMBL" id="SHO53895.1"/>
    </source>
</evidence>
<keyword evidence="3" id="KW-0963">Cytoplasm</keyword>
<proteinExistence type="inferred from homology"/>
<dbReference type="PANTHER" id="PTHR34773">
    <property type="entry name" value="FLAGELLAR SECRETION CHAPERONE FLIS"/>
    <property type="match status" value="1"/>
</dbReference>
<comment type="similarity">
    <text evidence="2">Belongs to the FliS family.</text>
</comment>
<protein>
    <submittedName>
        <fullName evidence="6">Flagellar protein FliS</fullName>
    </submittedName>
</protein>
<dbReference type="RefSeq" id="WP_073590980.1">
    <property type="nucleotide sequence ID" value="NZ_FRFD01000015.1"/>
</dbReference>
<keyword evidence="4" id="KW-1005">Bacterial flagellum biogenesis</keyword>
<dbReference type="STRING" id="1121345.SAMN02745217_04354"/>
<name>A0A1M7YMR6_9FIRM</name>
<dbReference type="GO" id="GO:0071973">
    <property type="term" value="P:bacterial-type flagellum-dependent cell motility"/>
    <property type="evidence" value="ECO:0007669"/>
    <property type="project" value="TreeGrafter"/>
</dbReference>
<keyword evidence="6" id="KW-0282">Flagellum</keyword>
<dbReference type="GO" id="GO:0044780">
    <property type="term" value="P:bacterial-type flagellum assembly"/>
    <property type="evidence" value="ECO:0007669"/>
    <property type="project" value="InterPro"/>
</dbReference>
<dbReference type="SUPFAM" id="SSF101116">
    <property type="entry name" value="Flagellar export chaperone FliS"/>
    <property type="match status" value="1"/>
</dbReference>
<keyword evidence="6" id="KW-0969">Cilium</keyword>
<dbReference type="Proteomes" id="UP000184612">
    <property type="component" value="Unassembled WGS sequence"/>
</dbReference>
<sequence>MEKDLARTFAARITQASKTELVVIMYEVLLSDIASAKEYFHKGEDEKAMHDIKHGQKFLNELMSSLNYQYEISLNLMSLYIFVNKRIMDAYYKKEAEALDEAKEVLEILMKGFSEIAAGDKSGPVMTNTGQIYAGLTYGRGTLNETYVDPNQANRGFMA</sequence>
<dbReference type="InterPro" id="IPR036584">
    <property type="entry name" value="FliS_sf"/>
</dbReference>
<keyword evidence="5" id="KW-0143">Chaperone</keyword>
<evidence type="ECO:0000256" key="4">
    <source>
        <dbReference type="ARBA" id="ARBA00022795"/>
    </source>
</evidence>
<evidence type="ECO:0000313" key="7">
    <source>
        <dbReference type="Proteomes" id="UP000184612"/>
    </source>
</evidence>
<dbReference type="AlphaFoldDB" id="A0A1M7YMR6"/>
<evidence type="ECO:0000256" key="2">
    <source>
        <dbReference type="ARBA" id="ARBA00008787"/>
    </source>
</evidence>
<evidence type="ECO:0000256" key="1">
    <source>
        <dbReference type="ARBA" id="ARBA00004514"/>
    </source>
</evidence>
<keyword evidence="6" id="KW-0966">Cell projection</keyword>
<dbReference type="GO" id="GO:0005829">
    <property type="term" value="C:cytosol"/>
    <property type="evidence" value="ECO:0007669"/>
    <property type="project" value="UniProtKB-SubCell"/>
</dbReference>
<dbReference type="CDD" id="cd16098">
    <property type="entry name" value="FliS"/>
    <property type="match status" value="1"/>
</dbReference>
<gene>
    <name evidence="6" type="ORF">SAMN02745217_04354</name>
</gene>
<dbReference type="Pfam" id="PF02561">
    <property type="entry name" value="FliS"/>
    <property type="match status" value="1"/>
</dbReference>
<evidence type="ECO:0000256" key="5">
    <source>
        <dbReference type="ARBA" id="ARBA00023186"/>
    </source>
</evidence>
<accession>A0A1M7YMR6</accession>
<dbReference type="EMBL" id="FRFD01000015">
    <property type="protein sequence ID" value="SHO53895.1"/>
    <property type="molecule type" value="Genomic_DNA"/>
</dbReference>
<dbReference type="PANTHER" id="PTHR34773:SF1">
    <property type="entry name" value="FLAGELLAR SECRETION CHAPERONE FLIS"/>
    <property type="match status" value="1"/>
</dbReference>
<reference evidence="6 7" key="1">
    <citation type="submission" date="2016-12" db="EMBL/GenBank/DDBJ databases">
        <authorList>
            <person name="Song W.-J."/>
            <person name="Kurnit D.M."/>
        </authorList>
    </citation>
    <scope>NUCLEOTIDE SEQUENCE [LARGE SCALE GENOMIC DNA]</scope>
    <source>
        <strain evidence="6 7">DSM 12503</strain>
    </source>
</reference>
<comment type="subcellular location">
    <subcellularLocation>
        <location evidence="1">Cytoplasm</location>
        <location evidence="1">Cytosol</location>
    </subcellularLocation>
</comment>